<evidence type="ECO:0000313" key="3">
    <source>
        <dbReference type="EMBL" id="GBN72289.1"/>
    </source>
</evidence>
<name>A0A4Y2R957_ARAVE</name>
<reference evidence="2 4" key="1">
    <citation type="journal article" date="2019" name="Sci. Rep.">
        <title>Orb-weaving spider Araneus ventricosus genome elucidates the spidroin gene catalogue.</title>
        <authorList>
            <person name="Kono N."/>
            <person name="Nakamura H."/>
            <person name="Ohtoshi R."/>
            <person name="Moran D.A.P."/>
            <person name="Shinohara A."/>
            <person name="Yoshida Y."/>
            <person name="Fujiwara M."/>
            <person name="Mori M."/>
            <person name="Tomita M."/>
            <person name="Arakawa K."/>
        </authorList>
    </citation>
    <scope>NUCLEOTIDE SEQUENCE [LARGE SCALE GENOMIC DNA]</scope>
</reference>
<dbReference type="AlphaFoldDB" id="A0A4Y2R957"/>
<keyword evidence="4" id="KW-1185">Reference proteome</keyword>
<organism evidence="2 4">
    <name type="scientific">Araneus ventricosus</name>
    <name type="common">Orbweaver spider</name>
    <name type="synonym">Epeira ventricosa</name>
    <dbReference type="NCBI Taxonomy" id="182803"/>
    <lineage>
        <taxon>Eukaryota</taxon>
        <taxon>Metazoa</taxon>
        <taxon>Ecdysozoa</taxon>
        <taxon>Arthropoda</taxon>
        <taxon>Chelicerata</taxon>
        <taxon>Arachnida</taxon>
        <taxon>Araneae</taxon>
        <taxon>Araneomorphae</taxon>
        <taxon>Entelegynae</taxon>
        <taxon>Araneoidea</taxon>
        <taxon>Araneidae</taxon>
        <taxon>Araneus</taxon>
    </lineage>
</organism>
<feature type="region of interest" description="Disordered" evidence="1">
    <location>
        <begin position="63"/>
        <end position="83"/>
    </location>
</feature>
<dbReference type="Proteomes" id="UP000499080">
    <property type="component" value="Unassembled WGS sequence"/>
</dbReference>
<evidence type="ECO:0000313" key="2">
    <source>
        <dbReference type="EMBL" id="GBN72287.1"/>
    </source>
</evidence>
<proteinExistence type="predicted"/>
<evidence type="ECO:0000256" key="1">
    <source>
        <dbReference type="SAM" id="MobiDB-lite"/>
    </source>
</evidence>
<comment type="caution">
    <text evidence="2">The sequence shown here is derived from an EMBL/GenBank/DDBJ whole genome shotgun (WGS) entry which is preliminary data.</text>
</comment>
<sequence length="117" mass="13202">MNYFSVIRPSAGQTTQPQSCASLHRVDCKRSTPNWKSLSITRVWATQPIPHFTPRTPLDLRKAGPHIYKPYPDRTEAGNQPIPLATRGSDVVFSSLTYHTAIITKRESSYFSPFSHT</sequence>
<protein>
    <submittedName>
        <fullName evidence="2">Uncharacterized protein</fullName>
    </submittedName>
</protein>
<dbReference type="EMBL" id="BGPR01016228">
    <property type="protein sequence ID" value="GBN72287.1"/>
    <property type="molecule type" value="Genomic_DNA"/>
</dbReference>
<gene>
    <name evidence="3" type="ORF">AVEN_175362_1</name>
    <name evidence="2" type="ORF">AVEN_31566_1</name>
</gene>
<dbReference type="EMBL" id="BGPR01016229">
    <property type="protein sequence ID" value="GBN72289.1"/>
    <property type="molecule type" value="Genomic_DNA"/>
</dbReference>
<evidence type="ECO:0000313" key="4">
    <source>
        <dbReference type="Proteomes" id="UP000499080"/>
    </source>
</evidence>
<accession>A0A4Y2R957</accession>